<dbReference type="InterPro" id="IPR036291">
    <property type="entry name" value="NAD(P)-bd_dom_sf"/>
</dbReference>
<dbReference type="PANTHER" id="PTHR10366">
    <property type="entry name" value="NAD DEPENDENT EPIMERASE/DEHYDRATASE"/>
    <property type="match status" value="1"/>
</dbReference>
<keyword evidence="2" id="KW-0560">Oxidoreductase</keyword>
<reference evidence="5 6" key="1">
    <citation type="journal article" date="2012" name="Nature">
        <title>Repeated polyploidization of Gossypium genomes and the evolution of spinnable cotton fibres.</title>
        <authorList>
            <person name="Paterson A.H."/>
            <person name="Wendel J.F."/>
            <person name="Gundlach H."/>
            <person name="Guo H."/>
            <person name="Jenkins J."/>
            <person name="Jin D."/>
            <person name="Llewellyn D."/>
            <person name="Showmaker K.C."/>
            <person name="Shu S."/>
            <person name="Udall J."/>
            <person name="Yoo M.J."/>
            <person name="Byers R."/>
            <person name="Chen W."/>
            <person name="Doron-Faigenboim A."/>
            <person name="Duke M.V."/>
            <person name="Gong L."/>
            <person name="Grimwood J."/>
            <person name="Grover C."/>
            <person name="Grupp K."/>
            <person name="Hu G."/>
            <person name="Lee T.H."/>
            <person name="Li J."/>
            <person name="Lin L."/>
            <person name="Liu T."/>
            <person name="Marler B.S."/>
            <person name="Page J.T."/>
            <person name="Roberts A.W."/>
            <person name="Romanel E."/>
            <person name="Sanders W.S."/>
            <person name="Szadkowski E."/>
            <person name="Tan X."/>
            <person name="Tang H."/>
            <person name="Xu C."/>
            <person name="Wang J."/>
            <person name="Wang Z."/>
            <person name="Zhang D."/>
            <person name="Zhang L."/>
            <person name="Ashrafi H."/>
            <person name="Bedon F."/>
            <person name="Bowers J.E."/>
            <person name="Brubaker C.L."/>
            <person name="Chee P.W."/>
            <person name="Das S."/>
            <person name="Gingle A.R."/>
            <person name="Haigler C.H."/>
            <person name="Harker D."/>
            <person name="Hoffmann L.V."/>
            <person name="Hovav R."/>
            <person name="Jones D.C."/>
            <person name="Lemke C."/>
            <person name="Mansoor S."/>
            <person name="ur Rahman M."/>
            <person name="Rainville L.N."/>
            <person name="Rambani A."/>
            <person name="Reddy U.K."/>
            <person name="Rong J.K."/>
            <person name="Saranga Y."/>
            <person name="Scheffler B.E."/>
            <person name="Scheffler J.A."/>
            <person name="Stelly D.M."/>
            <person name="Triplett B.A."/>
            <person name="Van Deynze A."/>
            <person name="Vaslin M.F."/>
            <person name="Waghmare V.N."/>
            <person name="Walford S.A."/>
            <person name="Wright R.J."/>
            <person name="Zaki E.A."/>
            <person name="Zhang T."/>
            <person name="Dennis E.S."/>
            <person name="Mayer K.F."/>
            <person name="Peterson D.G."/>
            <person name="Rokhsar D.S."/>
            <person name="Wang X."/>
            <person name="Schmutz J."/>
        </authorList>
    </citation>
    <scope>NUCLEOTIDE SEQUENCE [LARGE SCALE GENOMIC DNA]</scope>
</reference>
<dbReference type="GO" id="GO:0016616">
    <property type="term" value="F:oxidoreductase activity, acting on the CH-OH group of donors, NAD or NADP as acceptor"/>
    <property type="evidence" value="ECO:0007669"/>
    <property type="project" value="TreeGrafter"/>
</dbReference>
<keyword evidence="1" id="KW-0521">NADP</keyword>
<dbReference type="PANTHER" id="PTHR10366:SF698">
    <property type="entry name" value="TETRAKETIDE ALPHA-PYRONE REDUCTASE 1-LIKE"/>
    <property type="match status" value="1"/>
</dbReference>
<evidence type="ECO:0000256" key="3">
    <source>
        <dbReference type="ARBA" id="ARBA00023445"/>
    </source>
</evidence>
<evidence type="ECO:0000313" key="6">
    <source>
        <dbReference type="Proteomes" id="UP000032304"/>
    </source>
</evidence>
<dbReference type="Proteomes" id="UP000032304">
    <property type="component" value="Chromosome 7"/>
</dbReference>
<feature type="domain" description="NAD-dependent epimerase/dehydratase" evidence="4">
    <location>
        <begin position="8"/>
        <end position="201"/>
    </location>
</feature>
<keyword evidence="6" id="KW-1185">Reference proteome</keyword>
<dbReference type="Gramene" id="KJB40934">
    <property type="protein sequence ID" value="KJB40934"/>
    <property type="gene ID" value="B456_007G083400"/>
</dbReference>
<evidence type="ECO:0000259" key="4">
    <source>
        <dbReference type="Pfam" id="PF01370"/>
    </source>
</evidence>
<organism evidence="5 6">
    <name type="scientific">Gossypium raimondii</name>
    <name type="common">Peruvian cotton</name>
    <name type="synonym">Gossypium klotzschianum subsp. raimondii</name>
    <dbReference type="NCBI Taxonomy" id="29730"/>
    <lineage>
        <taxon>Eukaryota</taxon>
        <taxon>Viridiplantae</taxon>
        <taxon>Streptophyta</taxon>
        <taxon>Embryophyta</taxon>
        <taxon>Tracheophyta</taxon>
        <taxon>Spermatophyta</taxon>
        <taxon>Magnoliopsida</taxon>
        <taxon>eudicotyledons</taxon>
        <taxon>Gunneridae</taxon>
        <taxon>Pentapetalae</taxon>
        <taxon>rosids</taxon>
        <taxon>malvids</taxon>
        <taxon>Malvales</taxon>
        <taxon>Malvaceae</taxon>
        <taxon>Malvoideae</taxon>
        <taxon>Gossypium</taxon>
    </lineage>
</organism>
<dbReference type="CDD" id="cd08958">
    <property type="entry name" value="FR_SDR_e"/>
    <property type="match status" value="1"/>
</dbReference>
<dbReference type="Gene3D" id="3.40.50.720">
    <property type="entry name" value="NAD(P)-binding Rossmann-like Domain"/>
    <property type="match status" value="1"/>
</dbReference>
<evidence type="ECO:0000313" key="5">
    <source>
        <dbReference type="EMBL" id="KJB40934.1"/>
    </source>
</evidence>
<dbReference type="Pfam" id="PF01370">
    <property type="entry name" value="Epimerase"/>
    <property type="match status" value="1"/>
</dbReference>
<comment type="similarity">
    <text evidence="3">Belongs to the NAD(P)-dependent epimerase/dehydratase family. Dihydroflavonol-4-reductase subfamily.</text>
</comment>
<dbReference type="EMBL" id="CM001746">
    <property type="protein sequence ID" value="KJB40934.1"/>
    <property type="molecule type" value="Genomic_DNA"/>
</dbReference>
<dbReference type="SUPFAM" id="SSF51735">
    <property type="entry name" value="NAD(P)-binding Rossmann-fold domains"/>
    <property type="match status" value="1"/>
</dbReference>
<dbReference type="AlphaFoldDB" id="A0A0D2S9F4"/>
<proteinExistence type="inferred from homology"/>
<dbReference type="InterPro" id="IPR050425">
    <property type="entry name" value="NAD(P)_dehydrat-like"/>
</dbReference>
<dbReference type="InterPro" id="IPR001509">
    <property type="entry name" value="Epimerase_deHydtase"/>
</dbReference>
<evidence type="ECO:0000256" key="1">
    <source>
        <dbReference type="ARBA" id="ARBA00022857"/>
    </source>
</evidence>
<dbReference type="FunFam" id="3.40.50.720:FF:000085">
    <property type="entry name" value="Dihydroflavonol reductase"/>
    <property type="match status" value="1"/>
</dbReference>
<name>A0A0D2S9F4_GOSRA</name>
<sequence>MNTAEKVVCVTGASGYVASWLVKLLLQRGYTVKATVRDPSDPKKTQHLLALDGAKERLHLLKAELLEEGCFDSIVDGCHGVFHTASPVIFSATDPQAELIDPAIKGTLNVLKSCAKVPSIKRVVITASIVSVVYNGKPLTSDVVVDETWFSDSRFCEKNKLWYMASKTLAEEAAWRFAEEKKMDLVVLNPGFVVGPLLQPSLNYTSEVVLAHTRATGRYCLVERVVEFPEILKTLNELYPTLGLERKCEELHKPLKRTYQVSQEKAKSLGLSFTTWERSLRETVESLKEKGFLSI</sequence>
<protein>
    <recommendedName>
        <fullName evidence="4">NAD-dependent epimerase/dehydratase domain-containing protein</fullName>
    </recommendedName>
</protein>
<gene>
    <name evidence="5" type="ORF">B456_007G083400</name>
</gene>
<accession>A0A0D2S9F4</accession>
<evidence type="ECO:0000256" key="2">
    <source>
        <dbReference type="ARBA" id="ARBA00023002"/>
    </source>
</evidence>